<dbReference type="AlphaFoldDB" id="D6WNL9"/>
<evidence type="ECO:0000256" key="2">
    <source>
        <dbReference type="SAM" id="Phobius"/>
    </source>
</evidence>
<dbReference type="EMBL" id="KQ971342">
    <property type="protein sequence ID" value="EFA03821.1"/>
    <property type="molecule type" value="Genomic_DNA"/>
</dbReference>
<feature type="transmembrane region" description="Helical" evidence="2">
    <location>
        <begin position="6"/>
        <end position="24"/>
    </location>
</feature>
<accession>D6WNL9</accession>
<evidence type="ECO:0000313" key="3">
    <source>
        <dbReference type="EMBL" id="EFA03821.1"/>
    </source>
</evidence>
<keyword evidence="2" id="KW-0812">Transmembrane</keyword>
<dbReference type="HOGENOM" id="CLU_638326_0_0_1"/>
<keyword evidence="2" id="KW-1133">Transmembrane helix</keyword>
<dbReference type="InParanoid" id="D6WNL9"/>
<feature type="transmembrane region" description="Helical" evidence="2">
    <location>
        <begin position="44"/>
        <end position="65"/>
    </location>
</feature>
<proteinExistence type="predicted"/>
<feature type="transmembrane region" description="Helical" evidence="2">
    <location>
        <begin position="396"/>
        <end position="414"/>
    </location>
</feature>
<feature type="transmembrane region" description="Helical" evidence="2">
    <location>
        <begin position="362"/>
        <end position="384"/>
    </location>
</feature>
<sequence length="430" mass="49313">MYATYVLIAVILILIGAVSSVYFVRFLKTTNLQNITVPALSESLNTIFIGIFYFYCAIVMSQHVISPTNTVLGVEDDVTIIQENEDKITEYYPETPTTEATDTTMPPFENSTNPNEDFLHNYQSFIHKIMKHNASKIVRKREANSNATVFPNEKCFDEIFMENSMFLYSFLHSVVSLLMGASKQPEKPTSAKIQQKPTKTDDLEESGSPEPGTEDSQACTNKLKLVVKILVIFLLPVIFVITLYFAMDKIGFVSRFFDPNSIDSNIWSIIYQPINVSIPEKSQEINDVVKHIYTIVNATRDNTKINIYRRPKQLDTCPDFDKMYRFYTLMVFLVYFVTILYTKIKEMKLRSEDANAAKQLKIAIICFAALWFLSVLELFSKTYLFDNNRSNLLTDIFLTLGNLNQLSIIGMNYFTARETVKKYNLVEPKA</sequence>
<feature type="transmembrane region" description="Helical" evidence="2">
    <location>
        <begin position="324"/>
        <end position="341"/>
    </location>
</feature>
<reference evidence="3 4" key="1">
    <citation type="journal article" date="2008" name="Nature">
        <title>The genome of the model beetle and pest Tribolium castaneum.</title>
        <authorList>
            <consortium name="Tribolium Genome Sequencing Consortium"/>
            <person name="Richards S."/>
            <person name="Gibbs R.A."/>
            <person name="Weinstock G.M."/>
            <person name="Brown S.J."/>
            <person name="Denell R."/>
            <person name="Beeman R.W."/>
            <person name="Gibbs R."/>
            <person name="Beeman R.W."/>
            <person name="Brown S.J."/>
            <person name="Bucher G."/>
            <person name="Friedrich M."/>
            <person name="Grimmelikhuijzen C.J."/>
            <person name="Klingler M."/>
            <person name="Lorenzen M."/>
            <person name="Richards S."/>
            <person name="Roth S."/>
            <person name="Schroder R."/>
            <person name="Tautz D."/>
            <person name="Zdobnov E.M."/>
            <person name="Muzny D."/>
            <person name="Gibbs R.A."/>
            <person name="Weinstock G.M."/>
            <person name="Attaway T."/>
            <person name="Bell S."/>
            <person name="Buhay C.J."/>
            <person name="Chandrabose M.N."/>
            <person name="Chavez D."/>
            <person name="Clerk-Blankenburg K.P."/>
            <person name="Cree A."/>
            <person name="Dao M."/>
            <person name="Davis C."/>
            <person name="Chacko J."/>
            <person name="Dinh H."/>
            <person name="Dugan-Rocha S."/>
            <person name="Fowler G."/>
            <person name="Garner T.T."/>
            <person name="Garnes J."/>
            <person name="Gnirke A."/>
            <person name="Hawes A."/>
            <person name="Hernandez J."/>
            <person name="Hines S."/>
            <person name="Holder M."/>
            <person name="Hume J."/>
            <person name="Jhangiani S.N."/>
            <person name="Joshi V."/>
            <person name="Khan Z.M."/>
            <person name="Jackson L."/>
            <person name="Kovar C."/>
            <person name="Kowis A."/>
            <person name="Lee S."/>
            <person name="Lewis L.R."/>
            <person name="Margolis J."/>
            <person name="Morgan M."/>
            <person name="Nazareth L.V."/>
            <person name="Nguyen N."/>
            <person name="Okwuonu G."/>
            <person name="Parker D."/>
            <person name="Richards S."/>
            <person name="Ruiz S.J."/>
            <person name="Santibanez J."/>
            <person name="Savard J."/>
            <person name="Scherer S.E."/>
            <person name="Schneider B."/>
            <person name="Sodergren E."/>
            <person name="Tautz D."/>
            <person name="Vattahil S."/>
            <person name="Villasana D."/>
            <person name="White C.S."/>
            <person name="Wright R."/>
            <person name="Park Y."/>
            <person name="Beeman R.W."/>
            <person name="Lord J."/>
            <person name="Oppert B."/>
            <person name="Lorenzen M."/>
            <person name="Brown S."/>
            <person name="Wang L."/>
            <person name="Savard J."/>
            <person name="Tautz D."/>
            <person name="Richards S."/>
            <person name="Weinstock G."/>
            <person name="Gibbs R.A."/>
            <person name="Liu Y."/>
            <person name="Worley K."/>
            <person name="Weinstock G."/>
            <person name="Elsik C.G."/>
            <person name="Reese J.T."/>
            <person name="Elhaik E."/>
            <person name="Landan G."/>
            <person name="Graur D."/>
            <person name="Arensburger P."/>
            <person name="Atkinson P."/>
            <person name="Beeman R.W."/>
            <person name="Beidler J."/>
            <person name="Brown S.J."/>
            <person name="Demuth J.P."/>
            <person name="Drury D.W."/>
            <person name="Du Y.Z."/>
            <person name="Fujiwara H."/>
            <person name="Lorenzen M."/>
            <person name="Maselli V."/>
            <person name="Osanai M."/>
            <person name="Park Y."/>
            <person name="Robertson H.M."/>
            <person name="Tu Z."/>
            <person name="Wang J.J."/>
            <person name="Wang S."/>
            <person name="Richards S."/>
            <person name="Song H."/>
            <person name="Zhang L."/>
            <person name="Sodergren E."/>
            <person name="Werner D."/>
            <person name="Stanke M."/>
            <person name="Morgenstern B."/>
            <person name="Solovyev V."/>
            <person name="Kosarev P."/>
            <person name="Brown G."/>
            <person name="Chen H.C."/>
            <person name="Ermolaeva O."/>
            <person name="Hlavina W."/>
            <person name="Kapustin Y."/>
            <person name="Kiryutin B."/>
            <person name="Kitts P."/>
            <person name="Maglott D."/>
            <person name="Pruitt K."/>
            <person name="Sapojnikov V."/>
            <person name="Souvorov A."/>
            <person name="Mackey A.J."/>
            <person name="Waterhouse R.M."/>
            <person name="Wyder S."/>
            <person name="Zdobnov E.M."/>
            <person name="Zdobnov E.M."/>
            <person name="Wyder S."/>
            <person name="Kriventseva E.V."/>
            <person name="Kadowaki T."/>
            <person name="Bork P."/>
            <person name="Aranda M."/>
            <person name="Bao R."/>
            <person name="Beermann A."/>
            <person name="Berns N."/>
            <person name="Bolognesi R."/>
            <person name="Bonneton F."/>
            <person name="Bopp D."/>
            <person name="Brown S.J."/>
            <person name="Bucher G."/>
            <person name="Butts T."/>
            <person name="Chaumot A."/>
            <person name="Denell R.E."/>
            <person name="Ferrier D.E."/>
            <person name="Friedrich M."/>
            <person name="Gordon C.M."/>
            <person name="Jindra M."/>
            <person name="Klingler M."/>
            <person name="Lan Q."/>
            <person name="Lattorff H.M."/>
            <person name="Laudet V."/>
            <person name="von Levetsow C."/>
            <person name="Liu Z."/>
            <person name="Lutz R."/>
            <person name="Lynch J.A."/>
            <person name="da Fonseca R.N."/>
            <person name="Posnien N."/>
            <person name="Reuter R."/>
            <person name="Roth S."/>
            <person name="Savard J."/>
            <person name="Schinko J.B."/>
            <person name="Schmitt C."/>
            <person name="Schoppmeier M."/>
            <person name="Schroder R."/>
            <person name="Shippy T.D."/>
            <person name="Simonnet F."/>
            <person name="Marques-Souza H."/>
            <person name="Tautz D."/>
            <person name="Tomoyasu Y."/>
            <person name="Trauner J."/>
            <person name="Van der Zee M."/>
            <person name="Vervoort M."/>
            <person name="Wittkopp N."/>
            <person name="Wimmer E.A."/>
            <person name="Yang X."/>
            <person name="Jones A.K."/>
            <person name="Sattelle D.B."/>
            <person name="Ebert P.R."/>
            <person name="Nelson D."/>
            <person name="Scott J.G."/>
            <person name="Beeman R.W."/>
            <person name="Muthukrishnan S."/>
            <person name="Kramer K.J."/>
            <person name="Arakane Y."/>
            <person name="Beeman R.W."/>
            <person name="Zhu Q."/>
            <person name="Hogenkamp D."/>
            <person name="Dixit R."/>
            <person name="Oppert B."/>
            <person name="Jiang H."/>
            <person name="Zou Z."/>
            <person name="Marshall J."/>
            <person name="Elpidina E."/>
            <person name="Vinokurov K."/>
            <person name="Oppert C."/>
            <person name="Zou Z."/>
            <person name="Evans J."/>
            <person name="Lu Z."/>
            <person name="Zhao P."/>
            <person name="Sumathipala N."/>
            <person name="Altincicek B."/>
            <person name="Vilcinskas A."/>
            <person name="Williams M."/>
            <person name="Hultmark D."/>
            <person name="Hetru C."/>
            <person name="Jiang H."/>
            <person name="Grimmelikhuijzen C.J."/>
            <person name="Hauser F."/>
            <person name="Cazzamali G."/>
            <person name="Williamson M."/>
            <person name="Park Y."/>
            <person name="Li B."/>
            <person name="Tanaka Y."/>
            <person name="Predel R."/>
            <person name="Neupert S."/>
            <person name="Schachtner J."/>
            <person name="Verleyen P."/>
            <person name="Raible F."/>
            <person name="Bork P."/>
            <person name="Friedrich M."/>
            <person name="Walden K.K."/>
            <person name="Robertson H.M."/>
            <person name="Angeli S."/>
            <person name="Foret S."/>
            <person name="Bucher G."/>
            <person name="Schuetz S."/>
            <person name="Maleszka R."/>
            <person name="Wimmer E.A."/>
            <person name="Beeman R.W."/>
            <person name="Lorenzen M."/>
            <person name="Tomoyasu Y."/>
            <person name="Miller S.C."/>
            <person name="Grossmann D."/>
            <person name="Bucher G."/>
        </authorList>
    </citation>
    <scope>NUCLEOTIDE SEQUENCE [LARGE SCALE GENOMIC DNA]</scope>
    <source>
        <strain evidence="3 4">Georgia GA2</strain>
    </source>
</reference>
<gene>
    <name evidence="3" type="primary">AUGUSTUS-3.0.2_13936</name>
    <name evidence="3" type="ORF">TcasGA2_TC013936</name>
</gene>
<keyword evidence="2" id="KW-0472">Membrane</keyword>
<name>D6WNL9_TRICA</name>
<organism evidence="3 4">
    <name type="scientific">Tribolium castaneum</name>
    <name type="common">Red flour beetle</name>
    <dbReference type="NCBI Taxonomy" id="7070"/>
    <lineage>
        <taxon>Eukaryota</taxon>
        <taxon>Metazoa</taxon>
        <taxon>Ecdysozoa</taxon>
        <taxon>Arthropoda</taxon>
        <taxon>Hexapoda</taxon>
        <taxon>Insecta</taxon>
        <taxon>Pterygota</taxon>
        <taxon>Neoptera</taxon>
        <taxon>Endopterygota</taxon>
        <taxon>Coleoptera</taxon>
        <taxon>Polyphaga</taxon>
        <taxon>Cucujiformia</taxon>
        <taxon>Tenebrionidae</taxon>
        <taxon>Tenebrionidae incertae sedis</taxon>
        <taxon>Tribolium</taxon>
    </lineage>
</organism>
<dbReference type="Proteomes" id="UP000007266">
    <property type="component" value="Linkage group 5"/>
</dbReference>
<feature type="region of interest" description="Disordered" evidence="1">
    <location>
        <begin position="186"/>
        <end position="216"/>
    </location>
</feature>
<evidence type="ECO:0000256" key="1">
    <source>
        <dbReference type="SAM" id="MobiDB-lite"/>
    </source>
</evidence>
<keyword evidence="4" id="KW-1185">Reference proteome</keyword>
<reference evidence="3 4" key="2">
    <citation type="journal article" date="2010" name="Nucleic Acids Res.">
        <title>BeetleBase in 2010: revisions to provide comprehensive genomic information for Tribolium castaneum.</title>
        <authorList>
            <person name="Kim H.S."/>
            <person name="Murphy T."/>
            <person name="Xia J."/>
            <person name="Caragea D."/>
            <person name="Park Y."/>
            <person name="Beeman R.W."/>
            <person name="Lorenzen M.D."/>
            <person name="Butcher S."/>
            <person name="Manak J.R."/>
            <person name="Brown S.J."/>
        </authorList>
    </citation>
    <scope>NUCLEOTIDE SEQUENCE [LARGE SCALE GENOMIC DNA]</scope>
    <source>
        <strain evidence="3 4">Georgia GA2</strain>
    </source>
</reference>
<protein>
    <submittedName>
        <fullName evidence="3">Uncharacterized protein</fullName>
    </submittedName>
</protein>
<feature type="transmembrane region" description="Helical" evidence="2">
    <location>
        <begin position="225"/>
        <end position="247"/>
    </location>
</feature>
<evidence type="ECO:0000313" key="4">
    <source>
        <dbReference type="Proteomes" id="UP000007266"/>
    </source>
</evidence>